<dbReference type="InParanoid" id="A0A0C3GWN6"/>
<sequence>MVDDKRIRLVKTAYVTYFHADLEKSRKFLLDFGLVIAKETEEAIYFKGYGTEPYCYVARRSKSGQSEFGGAAYVVEDRRELERAEQLPDATPIQKLDAPGNGEVVTLCDPEGHHVQLVCGQTENAAPGQPTAPLEKLVVNYEDEKPRLGKFHRFAPGPAPVYRWGHYGVTYSEGGYQTMFDWYTQNLTLTPSDIVYKDKTPITCFFHIDHKEKYTDHHSFFFKPAAPEQKCSVAHSAFEVHDFDVQQLGHDYLVAQGYPLCWGVGRHVLGSQIFDYWFDPSNFILEHYADGDLVNKDTPVTHVQAGPKALAVWGPSVPKVF</sequence>
<proteinExistence type="predicted"/>
<reference evidence="3" key="2">
    <citation type="submission" date="2015-01" db="EMBL/GenBank/DDBJ databases">
        <title>Evolutionary Origins and Diversification of the Mycorrhizal Mutualists.</title>
        <authorList>
            <consortium name="DOE Joint Genome Institute"/>
            <consortium name="Mycorrhizal Genomics Consortium"/>
            <person name="Kohler A."/>
            <person name="Kuo A."/>
            <person name="Nagy L.G."/>
            <person name="Floudas D."/>
            <person name="Copeland A."/>
            <person name="Barry K.W."/>
            <person name="Cichocki N."/>
            <person name="Veneault-Fourrey C."/>
            <person name="LaButti K."/>
            <person name="Lindquist E.A."/>
            <person name="Lipzen A."/>
            <person name="Lundell T."/>
            <person name="Morin E."/>
            <person name="Murat C."/>
            <person name="Riley R."/>
            <person name="Ohm R."/>
            <person name="Sun H."/>
            <person name="Tunlid A."/>
            <person name="Henrissat B."/>
            <person name="Grigoriev I.V."/>
            <person name="Hibbett D.S."/>
            <person name="Martin F."/>
        </authorList>
    </citation>
    <scope>NUCLEOTIDE SEQUENCE [LARGE SCALE GENOMIC DNA]</scope>
    <source>
        <strain evidence="3">Zn</strain>
    </source>
</reference>
<dbReference type="PROSITE" id="PS51819">
    <property type="entry name" value="VOC"/>
    <property type="match status" value="1"/>
</dbReference>
<dbReference type="FunFam" id="3.10.180.10:FF:000039">
    <property type="entry name" value="Trihydroxytoluene oxygenase (AFU_orthologue AFUA_8G02470)"/>
    <property type="match status" value="1"/>
</dbReference>
<dbReference type="AlphaFoldDB" id="A0A0C3GWN6"/>
<evidence type="ECO:0000313" key="2">
    <source>
        <dbReference type="EMBL" id="KIM94691.1"/>
    </source>
</evidence>
<feature type="domain" description="VOC" evidence="1">
    <location>
        <begin position="163"/>
        <end position="290"/>
    </location>
</feature>
<dbReference type="FunFam" id="3.10.180.10:FF:000034">
    <property type="entry name" value="Glyoxalase/Bleomycin resistance protein/Dihydroxybiphenyl dioxygenase"/>
    <property type="match status" value="1"/>
</dbReference>
<accession>A0A0C3GWN6</accession>
<dbReference type="CDD" id="cd07267">
    <property type="entry name" value="THT_Oxygenase_N"/>
    <property type="match status" value="1"/>
</dbReference>
<keyword evidence="3" id="KW-1185">Reference proteome</keyword>
<dbReference type="Gene3D" id="3.10.180.10">
    <property type="entry name" value="2,3-Dihydroxybiphenyl 1,2-Dioxygenase, domain 1"/>
    <property type="match status" value="2"/>
</dbReference>
<name>A0A0C3GWN6_OIDMZ</name>
<gene>
    <name evidence="2" type="ORF">OIDMADRAFT_45630</name>
</gene>
<dbReference type="InterPro" id="IPR037523">
    <property type="entry name" value="VOC_core"/>
</dbReference>
<dbReference type="SUPFAM" id="SSF54593">
    <property type="entry name" value="Glyoxalase/Bleomycin resistance protein/Dihydroxybiphenyl dioxygenase"/>
    <property type="match status" value="1"/>
</dbReference>
<dbReference type="EMBL" id="KN832889">
    <property type="protein sequence ID" value="KIM94691.1"/>
    <property type="molecule type" value="Genomic_DNA"/>
</dbReference>
<dbReference type="Proteomes" id="UP000054321">
    <property type="component" value="Unassembled WGS sequence"/>
</dbReference>
<organism evidence="2 3">
    <name type="scientific">Oidiodendron maius (strain Zn)</name>
    <dbReference type="NCBI Taxonomy" id="913774"/>
    <lineage>
        <taxon>Eukaryota</taxon>
        <taxon>Fungi</taxon>
        <taxon>Dikarya</taxon>
        <taxon>Ascomycota</taxon>
        <taxon>Pezizomycotina</taxon>
        <taxon>Leotiomycetes</taxon>
        <taxon>Leotiomycetes incertae sedis</taxon>
        <taxon>Myxotrichaceae</taxon>
        <taxon>Oidiodendron</taxon>
    </lineage>
</organism>
<evidence type="ECO:0000313" key="3">
    <source>
        <dbReference type="Proteomes" id="UP000054321"/>
    </source>
</evidence>
<protein>
    <recommendedName>
        <fullName evidence="1">VOC domain-containing protein</fullName>
    </recommendedName>
</protein>
<dbReference type="HOGENOM" id="CLU_052361_0_1_1"/>
<dbReference type="InterPro" id="IPR029068">
    <property type="entry name" value="Glyas_Bleomycin-R_OHBP_Dase"/>
</dbReference>
<evidence type="ECO:0000259" key="1">
    <source>
        <dbReference type="PROSITE" id="PS51819"/>
    </source>
</evidence>
<dbReference type="OrthoDB" id="3360610at2759"/>
<reference evidence="2 3" key="1">
    <citation type="submission" date="2014-04" db="EMBL/GenBank/DDBJ databases">
        <authorList>
            <consortium name="DOE Joint Genome Institute"/>
            <person name="Kuo A."/>
            <person name="Martino E."/>
            <person name="Perotto S."/>
            <person name="Kohler A."/>
            <person name="Nagy L.G."/>
            <person name="Floudas D."/>
            <person name="Copeland A."/>
            <person name="Barry K.W."/>
            <person name="Cichocki N."/>
            <person name="Veneault-Fourrey C."/>
            <person name="LaButti K."/>
            <person name="Lindquist E.A."/>
            <person name="Lipzen A."/>
            <person name="Lundell T."/>
            <person name="Morin E."/>
            <person name="Murat C."/>
            <person name="Sun H."/>
            <person name="Tunlid A."/>
            <person name="Henrissat B."/>
            <person name="Grigoriev I.V."/>
            <person name="Hibbett D.S."/>
            <person name="Martin F."/>
            <person name="Nordberg H.P."/>
            <person name="Cantor M.N."/>
            <person name="Hua S.X."/>
        </authorList>
    </citation>
    <scope>NUCLEOTIDE SEQUENCE [LARGE SCALE GENOMIC DNA]</scope>
    <source>
        <strain evidence="2 3">Zn</strain>
    </source>
</reference>